<feature type="domain" description="TauD/TfdA-like" evidence="5">
    <location>
        <begin position="25"/>
        <end position="299"/>
    </location>
</feature>
<evidence type="ECO:0000256" key="2">
    <source>
        <dbReference type="ARBA" id="ARBA00023002"/>
    </source>
</evidence>
<evidence type="ECO:0000256" key="3">
    <source>
        <dbReference type="ARBA" id="ARBA00023004"/>
    </source>
</evidence>
<name>A0A1C5AIR0_9ACTN</name>
<evidence type="ECO:0000256" key="1">
    <source>
        <dbReference type="ARBA" id="ARBA00001954"/>
    </source>
</evidence>
<dbReference type="SUPFAM" id="SSF51197">
    <property type="entry name" value="Clavaminate synthase-like"/>
    <property type="match status" value="1"/>
</dbReference>
<keyword evidence="3" id="KW-0408">Iron</keyword>
<evidence type="ECO:0000256" key="4">
    <source>
        <dbReference type="ARBA" id="ARBA00023194"/>
    </source>
</evidence>
<dbReference type="EMBL" id="FMCV01000032">
    <property type="protein sequence ID" value="SCF45049.1"/>
    <property type="molecule type" value="Genomic_DNA"/>
</dbReference>
<dbReference type="PANTHER" id="PTHR10696">
    <property type="entry name" value="GAMMA-BUTYROBETAINE HYDROXYLASE-RELATED"/>
    <property type="match status" value="1"/>
</dbReference>
<organism evidence="6 7">
    <name type="scientific">Micromonospora marina</name>
    <dbReference type="NCBI Taxonomy" id="307120"/>
    <lineage>
        <taxon>Bacteria</taxon>
        <taxon>Bacillati</taxon>
        <taxon>Actinomycetota</taxon>
        <taxon>Actinomycetes</taxon>
        <taxon>Micromonosporales</taxon>
        <taxon>Micromonosporaceae</taxon>
        <taxon>Micromonospora</taxon>
    </lineage>
</organism>
<evidence type="ECO:0000313" key="7">
    <source>
        <dbReference type="Proteomes" id="UP000198551"/>
    </source>
</evidence>
<dbReference type="GO" id="GO:0051213">
    <property type="term" value="F:dioxygenase activity"/>
    <property type="evidence" value="ECO:0007669"/>
    <property type="project" value="UniProtKB-KW"/>
</dbReference>
<gene>
    <name evidence="6" type="ORF">GA0070215_13221</name>
</gene>
<protein>
    <submittedName>
        <fullName evidence="6">Taurine dioxygenase, alpha-ketoglutarate-dependent</fullName>
    </submittedName>
</protein>
<dbReference type="AlphaFoldDB" id="A0A1C5AIR0"/>
<keyword evidence="4" id="KW-0045">Antibiotic biosynthesis</keyword>
<proteinExistence type="predicted"/>
<dbReference type="Proteomes" id="UP000198551">
    <property type="component" value="Unassembled WGS sequence"/>
</dbReference>
<dbReference type="Pfam" id="PF02668">
    <property type="entry name" value="TauD"/>
    <property type="match status" value="1"/>
</dbReference>
<keyword evidence="2" id="KW-0560">Oxidoreductase</keyword>
<dbReference type="InterPro" id="IPR003819">
    <property type="entry name" value="TauD/TfdA-like"/>
</dbReference>
<dbReference type="PANTHER" id="PTHR10696:SF56">
    <property type="entry name" value="TAUD_TFDA-LIKE DOMAIN-CONTAINING PROTEIN"/>
    <property type="match status" value="1"/>
</dbReference>
<reference evidence="7" key="1">
    <citation type="submission" date="2016-06" db="EMBL/GenBank/DDBJ databases">
        <authorList>
            <person name="Varghese N."/>
        </authorList>
    </citation>
    <scope>NUCLEOTIDE SEQUENCE [LARGE SCALE GENOMIC DNA]</scope>
    <source>
        <strain evidence="7">DSM 45555</strain>
    </source>
</reference>
<keyword evidence="6" id="KW-0223">Dioxygenase</keyword>
<dbReference type="RefSeq" id="WP_091051089.1">
    <property type="nucleotide sequence ID" value="NZ_FMCV01000032.1"/>
</dbReference>
<dbReference type="InterPro" id="IPR050411">
    <property type="entry name" value="AlphaKG_dependent_hydroxylases"/>
</dbReference>
<dbReference type="GO" id="GO:0017000">
    <property type="term" value="P:antibiotic biosynthetic process"/>
    <property type="evidence" value="ECO:0007669"/>
    <property type="project" value="UniProtKB-KW"/>
</dbReference>
<keyword evidence="7" id="KW-1185">Reference proteome</keyword>
<sequence length="319" mass="35681">MSTLHELPHTIVGCGADITALCGRQDEIRAAVARHGAVLLRDFRVTGVDDFERVVEGISGHTLTYHERSSPRTAIKGNVYTSTEYPPSEEIFLHNENSYQQKWPMALYFYCVDPPATGGATPLAGTRDVLTRIDPAVREEFTRRGWMVVRNFREGFGVSWQDAFGTGDRAVVAEYCAQSGIEITWTGNDSLRTRAVRPAVHLHPRTGERVWFNHATFWHVSTLSPDVRDGLRAMFAEDELPSQTFFGDGGSIPDATVEHLRDCYRAASTRFDYRRGDIVMIDNMLVAHGRESFTGARRIAVAMAEIHDSRALVVTRPVP</sequence>
<accession>A0A1C5AIR0</accession>
<dbReference type="Gene3D" id="3.60.130.10">
    <property type="entry name" value="Clavaminate synthase-like"/>
    <property type="match status" value="1"/>
</dbReference>
<evidence type="ECO:0000313" key="6">
    <source>
        <dbReference type="EMBL" id="SCF45049.1"/>
    </source>
</evidence>
<dbReference type="InterPro" id="IPR042098">
    <property type="entry name" value="TauD-like_sf"/>
</dbReference>
<evidence type="ECO:0000259" key="5">
    <source>
        <dbReference type="Pfam" id="PF02668"/>
    </source>
</evidence>
<comment type="cofactor">
    <cofactor evidence="1">
        <name>Fe(2+)</name>
        <dbReference type="ChEBI" id="CHEBI:29033"/>
    </cofactor>
</comment>